<dbReference type="Proteomes" id="UP000620147">
    <property type="component" value="Unassembled WGS sequence"/>
</dbReference>
<gene>
    <name evidence="1" type="ORF">BUFA31_01790</name>
</gene>
<protein>
    <submittedName>
        <fullName evidence="1">Uncharacterized protein</fullName>
    </submittedName>
</protein>
<name>A0ABQ1DWE2_9FIRM</name>
<evidence type="ECO:0000313" key="1">
    <source>
        <dbReference type="EMBL" id="GFO87015.1"/>
    </source>
</evidence>
<organism evidence="1 2">
    <name type="scientific">Butyricicoccus faecihominis</name>
    <dbReference type="NCBI Taxonomy" id="1712515"/>
    <lineage>
        <taxon>Bacteria</taxon>
        <taxon>Bacillati</taxon>
        <taxon>Bacillota</taxon>
        <taxon>Clostridia</taxon>
        <taxon>Eubacteriales</taxon>
        <taxon>Butyricicoccaceae</taxon>
        <taxon>Butyricicoccus</taxon>
    </lineage>
</organism>
<proteinExistence type="predicted"/>
<keyword evidence="2" id="KW-1185">Reference proteome</keyword>
<evidence type="ECO:0000313" key="2">
    <source>
        <dbReference type="Proteomes" id="UP000620147"/>
    </source>
</evidence>
<dbReference type="RefSeq" id="WP_188886425.1">
    <property type="nucleotide sequence ID" value="NZ_BLYJ01000002.1"/>
</dbReference>
<reference evidence="1 2" key="1">
    <citation type="submission" date="2020-06" db="EMBL/GenBank/DDBJ databases">
        <title>Characterization of fructooligosaccharide metabolism and fructooligosaccharide-degrading enzymes in human commensal butyrate producers.</title>
        <authorList>
            <person name="Tanno H."/>
            <person name="Fujii T."/>
            <person name="Hirano K."/>
            <person name="Maeno S."/>
            <person name="Tonozuka T."/>
            <person name="Sakamoto M."/>
            <person name="Ohkuma M."/>
            <person name="Tochio T."/>
            <person name="Endo A."/>
        </authorList>
    </citation>
    <scope>NUCLEOTIDE SEQUENCE [LARGE SCALE GENOMIC DNA]</scope>
    <source>
        <strain evidence="1 2">JCM 31056</strain>
    </source>
</reference>
<sequence length="95" mass="10517">MERNGKHIAKEATNGIIYDSAGQIVHNGLLEICPFCGEMNNHFGSGGSVNIWTVGAIERRECTKCRKQFHKISLTVPPDETPEAFYLRVIKAVTA</sequence>
<comment type="caution">
    <text evidence="1">The sequence shown here is derived from an EMBL/GenBank/DDBJ whole genome shotgun (WGS) entry which is preliminary data.</text>
</comment>
<dbReference type="EMBL" id="BLYJ01000002">
    <property type="protein sequence ID" value="GFO87015.1"/>
    <property type="molecule type" value="Genomic_DNA"/>
</dbReference>
<accession>A0ABQ1DWE2</accession>